<dbReference type="Proteomes" id="UP000193642">
    <property type="component" value="Unassembled WGS sequence"/>
</dbReference>
<feature type="compositionally biased region" description="Polar residues" evidence="1">
    <location>
        <begin position="8"/>
        <end position="21"/>
    </location>
</feature>
<organism evidence="2 3">
    <name type="scientific">Rhizoclosmatium globosum</name>
    <dbReference type="NCBI Taxonomy" id="329046"/>
    <lineage>
        <taxon>Eukaryota</taxon>
        <taxon>Fungi</taxon>
        <taxon>Fungi incertae sedis</taxon>
        <taxon>Chytridiomycota</taxon>
        <taxon>Chytridiomycota incertae sedis</taxon>
        <taxon>Chytridiomycetes</taxon>
        <taxon>Chytridiales</taxon>
        <taxon>Chytriomycetaceae</taxon>
        <taxon>Rhizoclosmatium</taxon>
    </lineage>
</organism>
<keyword evidence="3" id="KW-1185">Reference proteome</keyword>
<evidence type="ECO:0000313" key="3">
    <source>
        <dbReference type="Proteomes" id="UP000193642"/>
    </source>
</evidence>
<proteinExistence type="predicted"/>
<feature type="compositionally biased region" description="Polar residues" evidence="1">
    <location>
        <begin position="69"/>
        <end position="87"/>
    </location>
</feature>
<dbReference type="EMBL" id="MCGO01000006">
    <property type="protein sequence ID" value="ORY51023.1"/>
    <property type="molecule type" value="Genomic_DNA"/>
</dbReference>
<evidence type="ECO:0000256" key="1">
    <source>
        <dbReference type="SAM" id="MobiDB-lite"/>
    </source>
</evidence>
<comment type="caution">
    <text evidence="2">The sequence shown here is derived from an EMBL/GenBank/DDBJ whole genome shotgun (WGS) entry which is preliminary data.</text>
</comment>
<dbReference type="AlphaFoldDB" id="A0A1Y2CVH8"/>
<sequence>MPTWKIARSSSSSPTNQTQDPSPERSVSLLSSEYKKLVGSAKRLRVKRKGQSDINSTQSELQQPHLISVDSSTHTPASAVHSPQTPVEPSATKFQPHVSHSLPIESSSSGDNYSKYMSRSEETIEFEDPDHPVLRLHYAGQTILGKAVQDFLHLHYLSF</sequence>
<name>A0A1Y2CVH8_9FUNG</name>
<evidence type="ECO:0000313" key="2">
    <source>
        <dbReference type="EMBL" id="ORY51023.1"/>
    </source>
</evidence>
<gene>
    <name evidence="2" type="ORF">BCR33DRAFT_837155</name>
</gene>
<feature type="region of interest" description="Disordered" evidence="1">
    <location>
        <begin position="41"/>
        <end position="114"/>
    </location>
</feature>
<reference evidence="2 3" key="1">
    <citation type="submission" date="2016-07" db="EMBL/GenBank/DDBJ databases">
        <title>Pervasive Adenine N6-methylation of Active Genes in Fungi.</title>
        <authorList>
            <consortium name="DOE Joint Genome Institute"/>
            <person name="Mondo S.J."/>
            <person name="Dannebaum R.O."/>
            <person name="Kuo R.C."/>
            <person name="Labutti K."/>
            <person name="Haridas S."/>
            <person name="Kuo A."/>
            <person name="Salamov A."/>
            <person name="Ahrendt S.R."/>
            <person name="Lipzen A."/>
            <person name="Sullivan W."/>
            <person name="Andreopoulos W.B."/>
            <person name="Clum A."/>
            <person name="Lindquist E."/>
            <person name="Daum C."/>
            <person name="Ramamoorthy G.K."/>
            <person name="Gryganskyi A."/>
            <person name="Culley D."/>
            <person name="Magnuson J.K."/>
            <person name="James T.Y."/>
            <person name="O'Malley M.A."/>
            <person name="Stajich J.E."/>
            <person name="Spatafora J.W."/>
            <person name="Visel A."/>
            <person name="Grigoriev I.V."/>
        </authorList>
    </citation>
    <scope>NUCLEOTIDE SEQUENCE [LARGE SCALE GENOMIC DNA]</scope>
    <source>
        <strain evidence="2 3">JEL800</strain>
    </source>
</reference>
<feature type="compositionally biased region" description="Polar residues" evidence="1">
    <location>
        <begin position="52"/>
        <end position="62"/>
    </location>
</feature>
<feature type="region of interest" description="Disordered" evidence="1">
    <location>
        <begin position="1"/>
        <end position="29"/>
    </location>
</feature>
<protein>
    <submittedName>
        <fullName evidence="2">Uncharacterized protein</fullName>
    </submittedName>
</protein>
<feature type="compositionally biased region" description="Polar residues" evidence="1">
    <location>
        <begin position="104"/>
        <end position="114"/>
    </location>
</feature>
<accession>A0A1Y2CVH8</accession>